<sequence>MILFLLSLFALLAIGVPIFVSLGLSALLLWTLEQQFLDFVSIFQKLYIGVDSFTLMAVPFFMLAGEFMNTGGLSKRLVNFAQKILGWIPGGLGFTTIIASMLIAAILGSASASAAMVGMIMIPEMVKRGYNVGYSSALVASAGAVGPIIPPSIPMIIFGVIAQQSIVKLFAAGYIPGIMMGLMFGIYNYMYAKKAGYPAEERPTGREFYAAFKDAGLTLLLPVIIMGGILGGVFTPTEAGVVAVVYAFFVGVLIYREIPLSEIPGVFVRASKSSAMVLMVVTVASFLSWVLTMQRIPQSITALILSQTDSAIVFLLVVNGIMIVLGMFLDAVSALTIMTPVLLPAALALQVDPILFGVMLTVNLSIGVLTPPVGLNLYVAASIANIDIVRVTRSVMPFVGILCAILVLMTFFPKMFLIL</sequence>
<feature type="transmembrane region" description="Helical" evidence="7">
    <location>
        <begin position="84"/>
        <end position="108"/>
    </location>
</feature>
<evidence type="ECO:0000256" key="2">
    <source>
        <dbReference type="ARBA" id="ARBA00022475"/>
    </source>
</evidence>
<dbReference type="NCBIfam" id="TIGR00786">
    <property type="entry name" value="dctM"/>
    <property type="match status" value="1"/>
</dbReference>
<keyword evidence="4 7" id="KW-0812">Transmembrane</keyword>
<feature type="transmembrane region" description="Helical" evidence="7">
    <location>
        <begin position="275"/>
        <end position="291"/>
    </location>
</feature>
<keyword evidence="6 7" id="KW-0472">Membrane</keyword>
<feature type="transmembrane region" description="Helical" evidence="7">
    <location>
        <begin position="169"/>
        <end position="190"/>
    </location>
</feature>
<dbReference type="EMBL" id="FLUQ01000001">
    <property type="protein sequence ID" value="SBV97071.1"/>
    <property type="molecule type" value="Genomic_DNA"/>
</dbReference>
<dbReference type="InterPro" id="IPR010656">
    <property type="entry name" value="DctM"/>
</dbReference>
<name>A0A212JCB4_9DELT</name>
<evidence type="ECO:0000256" key="6">
    <source>
        <dbReference type="ARBA" id="ARBA00023136"/>
    </source>
</evidence>
<evidence type="ECO:0000259" key="8">
    <source>
        <dbReference type="Pfam" id="PF06808"/>
    </source>
</evidence>
<evidence type="ECO:0000256" key="4">
    <source>
        <dbReference type="ARBA" id="ARBA00022692"/>
    </source>
</evidence>
<dbReference type="GO" id="GO:0022857">
    <property type="term" value="F:transmembrane transporter activity"/>
    <property type="evidence" value="ECO:0007669"/>
    <property type="project" value="TreeGrafter"/>
</dbReference>
<dbReference type="GO" id="GO:0005886">
    <property type="term" value="C:plasma membrane"/>
    <property type="evidence" value="ECO:0007669"/>
    <property type="project" value="UniProtKB-SubCell"/>
</dbReference>
<dbReference type="PANTHER" id="PTHR33362">
    <property type="entry name" value="SIALIC ACID TRAP TRANSPORTER PERMEASE PROTEIN SIAT-RELATED"/>
    <property type="match status" value="1"/>
</dbReference>
<organism evidence="9">
    <name type="scientific">uncultured delta proteobacterium</name>
    <dbReference type="NCBI Taxonomy" id="34034"/>
    <lineage>
        <taxon>Bacteria</taxon>
        <taxon>Deltaproteobacteria</taxon>
        <taxon>environmental samples</taxon>
    </lineage>
</organism>
<feature type="transmembrane region" description="Helical" evidence="7">
    <location>
        <begin position="398"/>
        <end position="418"/>
    </location>
</feature>
<dbReference type="PIRSF" id="PIRSF006066">
    <property type="entry name" value="HI0050"/>
    <property type="match status" value="1"/>
</dbReference>
<comment type="subcellular location">
    <subcellularLocation>
        <location evidence="1">Cell inner membrane</location>
        <topology evidence="1">Multi-pass membrane protein</topology>
    </subcellularLocation>
</comment>
<evidence type="ECO:0000256" key="3">
    <source>
        <dbReference type="ARBA" id="ARBA00022519"/>
    </source>
</evidence>
<feature type="transmembrane region" description="Helical" evidence="7">
    <location>
        <begin position="239"/>
        <end position="255"/>
    </location>
</feature>
<keyword evidence="3" id="KW-0997">Cell inner membrane</keyword>
<feature type="transmembrane region" description="Helical" evidence="7">
    <location>
        <begin position="211"/>
        <end position="233"/>
    </location>
</feature>
<dbReference type="PANTHER" id="PTHR33362:SF2">
    <property type="entry name" value="TRAP TRANSPORTER LARGE PERMEASE PROTEIN"/>
    <property type="match status" value="1"/>
</dbReference>
<evidence type="ECO:0000256" key="7">
    <source>
        <dbReference type="SAM" id="Phobius"/>
    </source>
</evidence>
<feature type="transmembrane region" description="Helical" evidence="7">
    <location>
        <begin position="42"/>
        <end position="64"/>
    </location>
</feature>
<dbReference type="AlphaFoldDB" id="A0A212JCB4"/>
<proteinExistence type="predicted"/>
<feature type="transmembrane region" description="Helical" evidence="7">
    <location>
        <begin position="6"/>
        <end position="30"/>
    </location>
</feature>
<accession>A0A212JCB4</accession>
<keyword evidence="2" id="KW-1003">Cell membrane</keyword>
<dbReference type="InterPro" id="IPR004681">
    <property type="entry name" value="TRAP_DctM"/>
</dbReference>
<protein>
    <submittedName>
        <fullName evidence="9">TRAP dicarboxylate transporter, DctM subunit</fullName>
    </submittedName>
</protein>
<keyword evidence="5 7" id="KW-1133">Transmembrane helix</keyword>
<gene>
    <name evidence="9" type="ORF">KL86DPRO_11153</name>
</gene>
<evidence type="ECO:0000256" key="5">
    <source>
        <dbReference type="ARBA" id="ARBA00022989"/>
    </source>
</evidence>
<evidence type="ECO:0000313" key="9">
    <source>
        <dbReference type="EMBL" id="SBV97071.1"/>
    </source>
</evidence>
<feature type="domain" description="TRAP C4-dicarboxylate transport system permease DctM subunit" evidence="8">
    <location>
        <begin position="5"/>
        <end position="415"/>
    </location>
</feature>
<dbReference type="Pfam" id="PF06808">
    <property type="entry name" value="DctM"/>
    <property type="match status" value="1"/>
</dbReference>
<evidence type="ECO:0000256" key="1">
    <source>
        <dbReference type="ARBA" id="ARBA00004429"/>
    </source>
</evidence>
<feature type="transmembrane region" description="Helical" evidence="7">
    <location>
        <begin position="311"/>
        <end position="329"/>
    </location>
</feature>
<reference evidence="9" key="1">
    <citation type="submission" date="2016-04" db="EMBL/GenBank/DDBJ databases">
        <authorList>
            <person name="Evans L.H."/>
            <person name="Alamgir A."/>
            <person name="Owens N."/>
            <person name="Weber N.D."/>
            <person name="Virtaneva K."/>
            <person name="Barbian K."/>
            <person name="Babar A."/>
            <person name="Rosenke K."/>
        </authorList>
    </citation>
    <scope>NUCLEOTIDE SEQUENCE</scope>
    <source>
        <strain evidence="9">86</strain>
    </source>
</reference>